<comment type="caution">
    <text evidence="2">The sequence shown here is derived from an EMBL/GenBank/DDBJ whole genome shotgun (WGS) entry which is preliminary data.</text>
</comment>
<name>A0ABS3MKF1_9BRAD</name>
<gene>
    <name evidence="2" type="ORF">J4P68_21260</name>
</gene>
<feature type="domain" description="DUF3644" evidence="1">
    <location>
        <begin position="95"/>
        <end position="245"/>
    </location>
</feature>
<dbReference type="Proteomes" id="UP000692816">
    <property type="component" value="Unassembled WGS sequence"/>
</dbReference>
<keyword evidence="3" id="KW-1185">Reference proteome</keyword>
<dbReference type="InterPro" id="IPR022104">
    <property type="entry name" value="DUF3644"/>
</dbReference>
<evidence type="ECO:0000313" key="2">
    <source>
        <dbReference type="EMBL" id="MBO1431964.1"/>
    </source>
</evidence>
<dbReference type="EMBL" id="JAGEPA010000001">
    <property type="protein sequence ID" value="MBO1431964.1"/>
    <property type="molecule type" value="Genomic_DNA"/>
</dbReference>
<accession>A0ABS3MKF1</accession>
<proteinExistence type="predicted"/>
<organism evidence="2 3">
    <name type="scientific">Bradyrhizobium quebecense</name>
    <dbReference type="NCBI Taxonomy" id="2748629"/>
    <lineage>
        <taxon>Bacteria</taxon>
        <taxon>Pseudomonadati</taxon>
        <taxon>Pseudomonadota</taxon>
        <taxon>Alphaproteobacteria</taxon>
        <taxon>Hyphomicrobiales</taxon>
        <taxon>Nitrobacteraceae</taxon>
        <taxon>Bradyrhizobium</taxon>
    </lineage>
</organism>
<reference evidence="2" key="1">
    <citation type="journal article" date="2021" name="Int. J. Syst. Evol. Microbiol.">
        <title>Bradyrhizobium septentrionale sp. nov. (sv. septentrionale) and Bradyrhizobium quebecense sp. nov. (sv. septentrionale) associated with legumes native to Canada possess rearranged symbiosis genes and numerous insertion sequences.</title>
        <authorList>
            <person name="Bromfield E.S.P."/>
            <person name="Cloutier S."/>
        </authorList>
    </citation>
    <scope>NUCLEOTIDE SEQUENCE</scope>
    <source>
        <strain evidence="2">12S5</strain>
    </source>
</reference>
<evidence type="ECO:0000313" key="3">
    <source>
        <dbReference type="Proteomes" id="UP000692816"/>
    </source>
</evidence>
<protein>
    <submittedName>
        <fullName evidence="2">DUF3644 domain-containing protein</fullName>
    </submittedName>
</protein>
<sequence>MRGMHLAKIPKKTPTALTDEEKRVIKALLAEGMRNQDILTLINYERTASINFGRIAGVKGNADITPASAEEVAFFRRKKRSFDPITGLNLYGDERLIRAREAMALAVTIFNSGLYRFKTEVFAVLANIAWTYLLHERYERSGIPPVNADGTTFALSYMLSRPDSPLSKGIKRNLLALKTIRDAVEHKMLGRSDIKWLPLFQACCLNFDKILVDWFGSRLSLQHELSVALQFGKPELEQMAQISAYDLPPNITALDALLKKNASTEDLDDLEYQFRVVYTFDSASKGKAHIQFVSPDSAEGKTIQNVLQKFKIADDLYRYKPGDVVKIVRKATGRLFNMSDHTSAWQSHKVRPPSGSKTPDKTNRDFCIYHTAHNDYTYNDKWIELLVGELGGPVQAKPSGSDVV</sequence>
<evidence type="ECO:0000259" key="1">
    <source>
        <dbReference type="Pfam" id="PF12358"/>
    </source>
</evidence>
<dbReference type="Pfam" id="PF12358">
    <property type="entry name" value="DUF3644"/>
    <property type="match status" value="1"/>
</dbReference>